<sequence>MVKVLASHRSFFINEECIICSRKISGKKSSNLRRHLERFHPIELAEFDSKTPPIKVKRGEEETASEGKQNSNLANELIEYFISTGISLDHLNNKHLRELLNAIPNFSIPSLEEVQIQMALKLLPPSNESYHEFIDYQKLNQEQQKSPSQK</sequence>
<dbReference type="Proteomes" id="UP000887579">
    <property type="component" value="Unplaced"/>
</dbReference>
<name>A0AC34F2X0_9BILA</name>
<evidence type="ECO:0000313" key="2">
    <source>
        <dbReference type="WBParaSite" id="ES5_v2.g11358.t1"/>
    </source>
</evidence>
<reference evidence="2" key="1">
    <citation type="submission" date="2022-11" db="UniProtKB">
        <authorList>
            <consortium name="WormBaseParasite"/>
        </authorList>
    </citation>
    <scope>IDENTIFICATION</scope>
</reference>
<dbReference type="WBParaSite" id="ES5_v2.g11358.t1">
    <property type="protein sequence ID" value="ES5_v2.g11358.t1"/>
    <property type="gene ID" value="ES5_v2.g11358"/>
</dbReference>
<proteinExistence type="predicted"/>
<organism evidence="1 2">
    <name type="scientific">Panagrolaimus sp. ES5</name>
    <dbReference type="NCBI Taxonomy" id="591445"/>
    <lineage>
        <taxon>Eukaryota</taxon>
        <taxon>Metazoa</taxon>
        <taxon>Ecdysozoa</taxon>
        <taxon>Nematoda</taxon>
        <taxon>Chromadorea</taxon>
        <taxon>Rhabditida</taxon>
        <taxon>Tylenchina</taxon>
        <taxon>Panagrolaimomorpha</taxon>
        <taxon>Panagrolaimoidea</taxon>
        <taxon>Panagrolaimidae</taxon>
        <taxon>Panagrolaimus</taxon>
    </lineage>
</organism>
<evidence type="ECO:0000313" key="1">
    <source>
        <dbReference type="Proteomes" id="UP000887579"/>
    </source>
</evidence>
<accession>A0AC34F2X0</accession>
<protein>
    <submittedName>
        <fullName evidence="2">BED-type domain-containing protein</fullName>
    </submittedName>
</protein>